<dbReference type="GO" id="GO:0012505">
    <property type="term" value="C:endomembrane system"/>
    <property type="evidence" value="ECO:0007669"/>
    <property type="project" value="UniProtKB-SubCell"/>
</dbReference>
<dbReference type="EMBL" id="CP001706">
    <property type="protein sequence ID" value="ACV08053.1"/>
    <property type="molecule type" value="Genomic_DNA"/>
</dbReference>
<evidence type="ECO:0000256" key="2">
    <source>
        <dbReference type="ARBA" id="ARBA00022692"/>
    </source>
</evidence>
<dbReference type="Pfam" id="PF02656">
    <property type="entry name" value="DUF202"/>
    <property type="match status" value="1"/>
</dbReference>
<keyword evidence="3 5" id="KW-1133">Transmembrane helix</keyword>
<evidence type="ECO:0000256" key="3">
    <source>
        <dbReference type="ARBA" id="ARBA00022989"/>
    </source>
</evidence>
<feature type="transmembrane region" description="Helical" evidence="5">
    <location>
        <begin position="58"/>
        <end position="78"/>
    </location>
</feature>
<organism evidence="7 8">
    <name type="scientific">Jonesia denitrificans (strain ATCC 14870 / DSM 20603 / BCRC 15368 / CIP 55.134 / JCM 11481 / NBRC 15587 / NCTC 10816 / Prevot 55134)</name>
    <name type="common">Listeria denitrificans</name>
    <dbReference type="NCBI Taxonomy" id="471856"/>
    <lineage>
        <taxon>Bacteria</taxon>
        <taxon>Bacillati</taxon>
        <taxon>Actinomycetota</taxon>
        <taxon>Actinomycetes</taxon>
        <taxon>Micrococcales</taxon>
        <taxon>Jonesiaceae</taxon>
        <taxon>Jonesia</taxon>
    </lineage>
</organism>
<feature type="domain" description="DUF202" evidence="6">
    <location>
        <begin position="21"/>
        <end position="87"/>
    </location>
</feature>
<evidence type="ECO:0000256" key="1">
    <source>
        <dbReference type="ARBA" id="ARBA00004127"/>
    </source>
</evidence>
<gene>
    <name evidence="7" type="ordered locus">Jden_0384</name>
</gene>
<reference evidence="7 8" key="1">
    <citation type="journal article" date="2009" name="Stand. Genomic Sci.">
        <title>Complete genome sequence of Jonesia denitrificans type strain (Prevot 55134).</title>
        <authorList>
            <person name="Pukall R."/>
            <person name="Gehrich-Schroter G."/>
            <person name="Lapidus A."/>
            <person name="Nolan M."/>
            <person name="Glavina Del Rio T."/>
            <person name="Lucas S."/>
            <person name="Chen F."/>
            <person name="Tice H."/>
            <person name="Pitluck S."/>
            <person name="Cheng J.F."/>
            <person name="Copeland A."/>
            <person name="Saunders E."/>
            <person name="Brettin T."/>
            <person name="Detter J.C."/>
            <person name="Bruce D."/>
            <person name="Goodwin L."/>
            <person name="Pati A."/>
            <person name="Ivanova N."/>
            <person name="Mavromatis K."/>
            <person name="Ovchinnikova G."/>
            <person name="Chen A."/>
            <person name="Palaniappan K."/>
            <person name="Land M."/>
            <person name="Hauser L."/>
            <person name="Chang Y.J."/>
            <person name="Jeffries C.D."/>
            <person name="Chain P."/>
            <person name="Goker M."/>
            <person name="Bristow J."/>
            <person name="Eisen J.A."/>
            <person name="Markowitz V."/>
            <person name="Hugenholtz P."/>
            <person name="Kyrpides N.C."/>
            <person name="Klenk H.P."/>
            <person name="Han C."/>
        </authorList>
    </citation>
    <scope>NUCLEOTIDE SEQUENCE [LARGE SCALE GENOMIC DNA]</scope>
    <source>
        <strain evidence="8">ATCC 14870 / DSM 20603 / BCRC 15368 / CIP 55.134 / JCM 11481 / NBRC 15587 / NCTC 10816 / Prevot 55134</strain>
    </source>
</reference>
<feature type="transmembrane region" description="Helical" evidence="5">
    <location>
        <begin position="99"/>
        <end position="122"/>
    </location>
</feature>
<dbReference type="AlphaFoldDB" id="C7QZP7"/>
<evidence type="ECO:0000313" key="8">
    <source>
        <dbReference type="Proteomes" id="UP000000628"/>
    </source>
</evidence>
<sequence>MRKTSKLARLFHSPSELSIADVGLAVERTFLAWQRTALAVVIGSAVGARYFLHVVPGVIPAVLAGAGCVLGVVTLVWVRRRYTRSVTQLVEQGTLPARSAVPLLMVAAAATACAVAAAVVVVV</sequence>
<dbReference type="HOGENOM" id="CLU_150487_1_1_11"/>
<keyword evidence="4 5" id="KW-0472">Membrane</keyword>
<proteinExistence type="predicted"/>
<dbReference type="RefSeq" id="WP_015770682.1">
    <property type="nucleotide sequence ID" value="NC_013174.1"/>
</dbReference>
<dbReference type="STRING" id="471856.Jden_0384"/>
<dbReference type="Proteomes" id="UP000000628">
    <property type="component" value="Chromosome"/>
</dbReference>
<name>C7QZP7_JONDD</name>
<dbReference type="KEGG" id="jde:Jden_0384"/>
<keyword evidence="8" id="KW-1185">Reference proteome</keyword>
<dbReference type="InterPro" id="IPR003807">
    <property type="entry name" value="DUF202"/>
</dbReference>
<dbReference type="eggNOG" id="COG2149">
    <property type="taxonomic scope" value="Bacteria"/>
</dbReference>
<accession>C7QZP7</accession>
<evidence type="ECO:0000259" key="6">
    <source>
        <dbReference type="Pfam" id="PF02656"/>
    </source>
</evidence>
<comment type="subcellular location">
    <subcellularLocation>
        <location evidence="1">Endomembrane system</location>
        <topology evidence="1">Multi-pass membrane protein</topology>
    </subcellularLocation>
</comment>
<evidence type="ECO:0000256" key="4">
    <source>
        <dbReference type="ARBA" id="ARBA00023136"/>
    </source>
</evidence>
<dbReference type="OrthoDB" id="3701077at2"/>
<protein>
    <recommendedName>
        <fullName evidence="6">DUF202 domain-containing protein</fullName>
    </recommendedName>
</protein>
<keyword evidence="2 5" id="KW-0812">Transmembrane</keyword>
<evidence type="ECO:0000256" key="5">
    <source>
        <dbReference type="SAM" id="Phobius"/>
    </source>
</evidence>
<evidence type="ECO:0000313" key="7">
    <source>
        <dbReference type="EMBL" id="ACV08053.1"/>
    </source>
</evidence>
<feature type="transmembrane region" description="Helical" evidence="5">
    <location>
        <begin position="36"/>
        <end position="52"/>
    </location>
</feature>